<dbReference type="KEGG" id="pars:DRW48_10500"/>
<dbReference type="AlphaFoldDB" id="A0A344PL09"/>
<proteinExistence type="predicted"/>
<name>A0A344PL09_9RHOB</name>
<protein>
    <submittedName>
        <fullName evidence="1">HK97 gp10 family phage protein</fullName>
    </submittedName>
</protein>
<reference evidence="2" key="1">
    <citation type="submission" date="2018-07" db="EMBL/GenBank/DDBJ databases">
        <title>Genome sequencing of Paracoccus sp. SC2-6.</title>
        <authorList>
            <person name="Heo J."/>
            <person name="Kim S.-J."/>
            <person name="Kwon S.-W."/>
        </authorList>
    </citation>
    <scope>NUCLEOTIDE SEQUENCE [LARGE SCALE GENOMIC DNA]</scope>
    <source>
        <strain evidence="2">SC2-6</strain>
    </source>
</reference>
<dbReference type="OrthoDB" id="8480914at2"/>
<accession>A0A344PL09</accession>
<dbReference type="InterPro" id="IPR010064">
    <property type="entry name" value="HK97-gp10_tail"/>
</dbReference>
<dbReference type="NCBIfam" id="TIGR01725">
    <property type="entry name" value="phge_HK97_gp10"/>
    <property type="match status" value="1"/>
</dbReference>
<gene>
    <name evidence="1" type="ORF">DRW48_10500</name>
</gene>
<dbReference type="EMBL" id="CP030918">
    <property type="protein sequence ID" value="AXC50064.1"/>
    <property type="molecule type" value="Genomic_DNA"/>
</dbReference>
<evidence type="ECO:0000313" key="2">
    <source>
        <dbReference type="Proteomes" id="UP000252023"/>
    </source>
</evidence>
<dbReference type="Proteomes" id="UP000252023">
    <property type="component" value="Chromosome"/>
</dbReference>
<organism evidence="1 2">
    <name type="scientific">Paracoccus suum</name>
    <dbReference type="NCBI Taxonomy" id="2259340"/>
    <lineage>
        <taxon>Bacteria</taxon>
        <taxon>Pseudomonadati</taxon>
        <taxon>Pseudomonadota</taxon>
        <taxon>Alphaproteobacteria</taxon>
        <taxon>Rhodobacterales</taxon>
        <taxon>Paracoccaceae</taxon>
        <taxon>Paracoccus</taxon>
    </lineage>
</organism>
<dbReference type="Pfam" id="PF04883">
    <property type="entry name" value="HK97-gp10_like"/>
    <property type="match status" value="1"/>
</dbReference>
<keyword evidence="2" id="KW-1185">Reference proteome</keyword>
<sequence>MSQLSPRLRASLERVPDIARAAAAQAMEEGAQEIVDAMRATVPVESGALRDSIGWTWGEVPAGSFTIADVRSGKNRGRQYATLRLKIYAGNRDAFYARFIEFGTKTGTPAQPFFHPVWKAKKAAFRKRIRGAVKLAIKREMPNG</sequence>
<evidence type="ECO:0000313" key="1">
    <source>
        <dbReference type="EMBL" id="AXC50064.1"/>
    </source>
</evidence>